<reference evidence="2" key="1">
    <citation type="journal article" date="2020" name="Stud. Mycol.">
        <title>101 Dothideomycetes genomes: a test case for predicting lifestyles and emergence of pathogens.</title>
        <authorList>
            <person name="Haridas S."/>
            <person name="Albert R."/>
            <person name="Binder M."/>
            <person name="Bloem J."/>
            <person name="Labutti K."/>
            <person name="Salamov A."/>
            <person name="Andreopoulos B."/>
            <person name="Baker S."/>
            <person name="Barry K."/>
            <person name="Bills G."/>
            <person name="Bluhm B."/>
            <person name="Cannon C."/>
            <person name="Castanera R."/>
            <person name="Culley D."/>
            <person name="Daum C."/>
            <person name="Ezra D."/>
            <person name="Gonzalez J."/>
            <person name="Henrissat B."/>
            <person name="Kuo A."/>
            <person name="Liang C."/>
            <person name="Lipzen A."/>
            <person name="Lutzoni F."/>
            <person name="Magnuson J."/>
            <person name="Mondo S."/>
            <person name="Nolan M."/>
            <person name="Ohm R."/>
            <person name="Pangilinan J."/>
            <person name="Park H.-J."/>
            <person name="Ramirez L."/>
            <person name="Alfaro M."/>
            <person name="Sun H."/>
            <person name="Tritt A."/>
            <person name="Yoshinaga Y."/>
            <person name="Zwiers L.-H."/>
            <person name="Turgeon B."/>
            <person name="Goodwin S."/>
            <person name="Spatafora J."/>
            <person name="Crous P."/>
            <person name="Grigoriev I."/>
        </authorList>
    </citation>
    <scope>NUCLEOTIDE SEQUENCE</scope>
    <source>
        <strain evidence="2">CBS 121410</strain>
    </source>
</reference>
<sequence>LLSPPPSSIASSNPAAILPHPRSRPLRSGGPKESAFIRYVDEQLRLIQGRFVKRGARSHIAGDAKGYANFKEAARDLEKLIDVVWVSGTPSLQIAYLLSLAALVNDYMAAFPPAPRPLFRVLGKLDHAFASLLQGQDVETGESLPGFEGGRGVSGTEKVRIFSMVKTARVGVVHIMSGAEPSSEVEDVTETEAENEDMSADESAVGGDVMALDDDDEDEDDTWDVNVAKVYDKTMVELGDDIVAAPTIGMRTET</sequence>
<evidence type="ECO:0000313" key="2">
    <source>
        <dbReference type="EMBL" id="KAF2091031.1"/>
    </source>
</evidence>
<protein>
    <recommendedName>
        <fullName evidence="4">Meiotic recombination protein DMC1</fullName>
    </recommendedName>
</protein>
<dbReference type="GO" id="GO:0005675">
    <property type="term" value="C:transcription factor TFIIH holo complex"/>
    <property type="evidence" value="ECO:0007669"/>
    <property type="project" value="TreeGrafter"/>
</dbReference>
<proteinExistence type="predicted"/>
<dbReference type="OrthoDB" id="5420410at2759"/>
<dbReference type="Proteomes" id="UP000799776">
    <property type="component" value="Unassembled WGS sequence"/>
</dbReference>
<evidence type="ECO:0000256" key="1">
    <source>
        <dbReference type="SAM" id="MobiDB-lite"/>
    </source>
</evidence>
<feature type="compositionally biased region" description="Low complexity" evidence="1">
    <location>
        <begin position="8"/>
        <end position="19"/>
    </location>
</feature>
<dbReference type="EMBL" id="ML978712">
    <property type="protein sequence ID" value="KAF2091031.1"/>
    <property type="molecule type" value="Genomic_DNA"/>
</dbReference>
<dbReference type="InterPro" id="IPR031349">
    <property type="entry name" value="Tfb6"/>
</dbReference>
<dbReference type="PANTHER" id="PTHR37781:SF1">
    <property type="entry name" value="ADR380WP"/>
    <property type="match status" value="1"/>
</dbReference>
<feature type="non-terminal residue" evidence="2">
    <location>
        <position position="254"/>
    </location>
</feature>
<name>A0A9P4LXX7_9PEZI</name>
<feature type="non-terminal residue" evidence="2">
    <location>
        <position position="1"/>
    </location>
</feature>
<organism evidence="2 3">
    <name type="scientific">Saccharata proteae CBS 121410</name>
    <dbReference type="NCBI Taxonomy" id="1314787"/>
    <lineage>
        <taxon>Eukaryota</taxon>
        <taxon>Fungi</taxon>
        <taxon>Dikarya</taxon>
        <taxon>Ascomycota</taxon>
        <taxon>Pezizomycotina</taxon>
        <taxon>Dothideomycetes</taxon>
        <taxon>Dothideomycetes incertae sedis</taxon>
        <taxon>Botryosphaeriales</taxon>
        <taxon>Saccharataceae</taxon>
        <taxon>Saccharata</taxon>
    </lineage>
</organism>
<dbReference type="Pfam" id="PF17110">
    <property type="entry name" value="TFB6"/>
    <property type="match status" value="1"/>
</dbReference>
<feature type="region of interest" description="Disordered" evidence="1">
    <location>
        <begin position="180"/>
        <end position="222"/>
    </location>
</feature>
<evidence type="ECO:0000313" key="3">
    <source>
        <dbReference type="Proteomes" id="UP000799776"/>
    </source>
</evidence>
<dbReference type="PANTHER" id="PTHR37781">
    <property type="entry name" value="TFIIH COMPLEX SUBUNIT"/>
    <property type="match status" value="1"/>
</dbReference>
<comment type="caution">
    <text evidence="2">The sequence shown here is derived from an EMBL/GenBank/DDBJ whole genome shotgun (WGS) entry which is preliminary data.</text>
</comment>
<evidence type="ECO:0008006" key="4">
    <source>
        <dbReference type="Google" id="ProtNLM"/>
    </source>
</evidence>
<feature type="compositionally biased region" description="Acidic residues" evidence="1">
    <location>
        <begin position="183"/>
        <end position="200"/>
    </location>
</feature>
<feature type="compositionally biased region" description="Acidic residues" evidence="1">
    <location>
        <begin position="211"/>
        <end position="222"/>
    </location>
</feature>
<dbReference type="AlphaFoldDB" id="A0A9P4LXX7"/>
<feature type="region of interest" description="Disordered" evidence="1">
    <location>
        <begin position="1"/>
        <end position="31"/>
    </location>
</feature>
<accession>A0A9P4LXX7</accession>
<gene>
    <name evidence="2" type="ORF">K490DRAFT_12485</name>
</gene>
<keyword evidence="3" id="KW-1185">Reference proteome</keyword>